<dbReference type="PANTHER" id="PTHR43744">
    <property type="entry name" value="ABC TRANSPORTER PERMEASE PROTEIN MG189-RELATED-RELATED"/>
    <property type="match status" value="1"/>
</dbReference>
<dbReference type="PROSITE" id="PS50928">
    <property type="entry name" value="ABC_TM1"/>
    <property type="match status" value="1"/>
</dbReference>
<feature type="transmembrane region" description="Helical" evidence="8">
    <location>
        <begin position="204"/>
        <end position="229"/>
    </location>
</feature>
<keyword evidence="2 8" id="KW-0813">Transport</keyword>
<reference evidence="10 11" key="2">
    <citation type="journal article" date="2012" name="J. Bacteriol.">
        <title>Complete Genome Sequence of Rahnella sp. Strain Y9602, a Gammaproteobacterium Isolate from Metal- and Radionuclide-Contaminated Soil.</title>
        <authorList>
            <person name="Martinez R.J."/>
            <person name="Bruce D."/>
            <person name="Detter C."/>
            <person name="Goodwin L.A."/>
            <person name="Han J."/>
            <person name="Han C.S."/>
            <person name="Held B."/>
            <person name="Land M.L."/>
            <person name="Mikhailova N."/>
            <person name="Nolan M."/>
            <person name="Pennacchio L."/>
            <person name="Pitluck S."/>
            <person name="Tapia R."/>
            <person name="Woyke T."/>
            <person name="Sobecky P.A."/>
        </authorList>
    </citation>
    <scope>NUCLEOTIDE SEQUENCE [LARGE SCALE GENOMIC DNA]</scope>
    <source>
        <strain evidence="10 11">Y9602</strain>
    </source>
</reference>
<organism evidence="10 11">
    <name type="scientific">Rahnella sp. (strain Y9602)</name>
    <dbReference type="NCBI Taxonomy" id="2703885"/>
    <lineage>
        <taxon>Bacteria</taxon>
        <taxon>Pseudomonadati</taxon>
        <taxon>Pseudomonadota</taxon>
        <taxon>Gammaproteobacteria</taxon>
        <taxon>Enterobacterales</taxon>
        <taxon>Yersiniaceae</taxon>
        <taxon>Rahnella</taxon>
    </lineage>
</organism>
<evidence type="ECO:0000259" key="9">
    <source>
        <dbReference type="PROSITE" id="PS50928"/>
    </source>
</evidence>
<dbReference type="Pfam" id="PF00528">
    <property type="entry name" value="BPD_transp_1"/>
    <property type="match status" value="1"/>
</dbReference>
<dbReference type="Proteomes" id="UP000007257">
    <property type="component" value="Chromosome"/>
</dbReference>
<sequence>MSVETSEAPVMTGKKLRAGVRSPSMLLRGARRSTLPVLLLCAAFLWMAPFLWMLSSAFSESSFSPDMASLLPRFPLTLQNFRDAWDSADWLRLYTNTIFFSFGTFLVQLVTITTAGYVFAYHEFRGKQTLFYLLLIQLMIMPVIMMVPNMMILKQFGLLNTLTGVMMPYFASAFGVFLMRQAFLSIPREIEEAALMEGCRWWQVVFRVLIPMSWPAILAFATVSITYHWNEYLWPLMVLNDPDKQVLTVGLVSFAMGAESGGQWGLITAGTLMVCLPLMLAFIIFQKQFLKSFGFSGIK</sequence>
<evidence type="ECO:0000256" key="4">
    <source>
        <dbReference type="ARBA" id="ARBA00022519"/>
    </source>
</evidence>
<evidence type="ECO:0000256" key="8">
    <source>
        <dbReference type="RuleBase" id="RU363032"/>
    </source>
</evidence>
<dbReference type="OrthoDB" id="9815445at2"/>
<dbReference type="RefSeq" id="WP_013576768.1">
    <property type="nucleotide sequence ID" value="NC_015061.1"/>
</dbReference>
<keyword evidence="5 8" id="KW-0812">Transmembrane</keyword>
<evidence type="ECO:0000256" key="7">
    <source>
        <dbReference type="ARBA" id="ARBA00023136"/>
    </source>
</evidence>
<evidence type="ECO:0000256" key="6">
    <source>
        <dbReference type="ARBA" id="ARBA00022989"/>
    </source>
</evidence>
<evidence type="ECO:0000313" key="10">
    <source>
        <dbReference type="EMBL" id="ADW75076.1"/>
    </source>
</evidence>
<dbReference type="CDD" id="cd06261">
    <property type="entry name" value="TM_PBP2"/>
    <property type="match status" value="1"/>
</dbReference>
<accession>A0A0H3FDD0</accession>
<keyword evidence="6 8" id="KW-1133">Transmembrane helix</keyword>
<feature type="domain" description="ABC transmembrane type-1" evidence="9">
    <location>
        <begin position="94"/>
        <end position="285"/>
    </location>
</feature>
<gene>
    <name evidence="10" type="ordered locus">Rahaq_3484</name>
</gene>
<evidence type="ECO:0000313" key="11">
    <source>
        <dbReference type="Proteomes" id="UP000007257"/>
    </source>
</evidence>
<dbReference type="GO" id="GO:0055085">
    <property type="term" value="P:transmembrane transport"/>
    <property type="evidence" value="ECO:0007669"/>
    <property type="project" value="InterPro"/>
</dbReference>
<feature type="transmembrane region" description="Helical" evidence="8">
    <location>
        <begin position="165"/>
        <end position="183"/>
    </location>
</feature>
<evidence type="ECO:0000256" key="5">
    <source>
        <dbReference type="ARBA" id="ARBA00022692"/>
    </source>
</evidence>
<dbReference type="InterPro" id="IPR000515">
    <property type="entry name" value="MetI-like"/>
</dbReference>
<dbReference type="SUPFAM" id="SSF161098">
    <property type="entry name" value="MetI-like"/>
    <property type="match status" value="1"/>
</dbReference>
<dbReference type="InterPro" id="IPR035906">
    <property type="entry name" value="MetI-like_sf"/>
</dbReference>
<dbReference type="KEGG" id="rah:Rahaq_3484"/>
<protein>
    <submittedName>
        <fullName evidence="10">Binding-protein-dependent transport systems inner membrane component</fullName>
    </submittedName>
</protein>
<feature type="transmembrane region" description="Helical" evidence="8">
    <location>
        <begin position="35"/>
        <end position="54"/>
    </location>
</feature>
<name>A0A0H3FDD0_RAHSY</name>
<evidence type="ECO:0000256" key="1">
    <source>
        <dbReference type="ARBA" id="ARBA00004429"/>
    </source>
</evidence>
<evidence type="ECO:0000256" key="3">
    <source>
        <dbReference type="ARBA" id="ARBA00022475"/>
    </source>
</evidence>
<dbReference type="HOGENOM" id="CLU_016047_1_1_6"/>
<dbReference type="EMBL" id="CP002505">
    <property type="protein sequence ID" value="ADW75076.1"/>
    <property type="molecule type" value="Genomic_DNA"/>
</dbReference>
<keyword evidence="3" id="KW-1003">Cell membrane</keyword>
<proteinExistence type="inferred from homology"/>
<feature type="transmembrane region" description="Helical" evidence="8">
    <location>
        <begin position="264"/>
        <end position="285"/>
    </location>
</feature>
<dbReference type="GO" id="GO:0005886">
    <property type="term" value="C:plasma membrane"/>
    <property type="evidence" value="ECO:0007669"/>
    <property type="project" value="UniProtKB-SubCell"/>
</dbReference>
<dbReference type="Gene3D" id="1.10.3720.10">
    <property type="entry name" value="MetI-like"/>
    <property type="match status" value="1"/>
</dbReference>
<feature type="transmembrane region" description="Helical" evidence="8">
    <location>
        <begin position="131"/>
        <end position="153"/>
    </location>
</feature>
<feature type="transmembrane region" description="Helical" evidence="8">
    <location>
        <begin position="98"/>
        <end position="119"/>
    </location>
</feature>
<comment type="similarity">
    <text evidence="8">Belongs to the binding-protein-dependent transport system permease family.</text>
</comment>
<dbReference type="AlphaFoldDB" id="A0A0H3FDD0"/>
<dbReference type="PANTHER" id="PTHR43744:SF3">
    <property type="entry name" value="LACTOSE TRANSPORT SYSTEM PERMEASE PROTEIN LACG"/>
    <property type="match status" value="1"/>
</dbReference>
<dbReference type="eggNOG" id="COG0395">
    <property type="taxonomic scope" value="Bacteria"/>
</dbReference>
<reference evidence="11" key="1">
    <citation type="submission" date="2011-01" db="EMBL/GenBank/DDBJ databases">
        <title>Complete sequence of chromosome of Rahnella sp. Y9602.</title>
        <authorList>
            <consortium name="US DOE Joint Genome Institute"/>
            <person name="Lucas S."/>
            <person name="Copeland A."/>
            <person name="Lapidus A."/>
            <person name="Cheng J.-F."/>
            <person name="Goodwin L."/>
            <person name="Pitluck S."/>
            <person name="Lu M."/>
            <person name="Detter J.C."/>
            <person name="Han C."/>
            <person name="Tapia R."/>
            <person name="Land M."/>
            <person name="Hauser L."/>
            <person name="Kyrpides N."/>
            <person name="Ivanova N."/>
            <person name="Ovchinnikova G."/>
            <person name="Pagani I."/>
            <person name="Sobecky P.A."/>
            <person name="Martinez R.J."/>
            <person name="Woyke T."/>
        </authorList>
    </citation>
    <scope>NUCLEOTIDE SEQUENCE [LARGE SCALE GENOMIC DNA]</scope>
    <source>
        <strain evidence="11">Y9602</strain>
    </source>
</reference>
<comment type="subcellular location">
    <subcellularLocation>
        <location evidence="1">Cell inner membrane</location>
        <topology evidence="1">Multi-pass membrane protein</topology>
    </subcellularLocation>
    <subcellularLocation>
        <location evidence="8">Cell membrane</location>
        <topology evidence="8">Multi-pass membrane protein</topology>
    </subcellularLocation>
</comment>
<evidence type="ECO:0000256" key="2">
    <source>
        <dbReference type="ARBA" id="ARBA00022448"/>
    </source>
</evidence>
<keyword evidence="4" id="KW-0997">Cell inner membrane</keyword>
<keyword evidence="7 8" id="KW-0472">Membrane</keyword>